<dbReference type="OrthoDB" id="129342at2759"/>
<organism evidence="1 2">
    <name type="scientific">Phytophthora lilii</name>
    <dbReference type="NCBI Taxonomy" id="2077276"/>
    <lineage>
        <taxon>Eukaryota</taxon>
        <taxon>Sar</taxon>
        <taxon>Stramenopiles</taxon>
        <taxon>Oomycota</taxon>
        <taxon>Peronosporomycetes</taxon>
        <taxon>Peronosporales</taxon>
        <taxon>Peronosporaceae</taxon>
        <taxon>Phytophthora</taxon>
    </lineage>
</organism>
<gene>
    <name evidence="1" type="ORF">Plil01_001554900</name>
</gene>
<dbReference type="AlphaFoldDB" id="A0A9W6XE98"/>
<proteinExistence type="predicted"/>
<reference evidence="1" key="1">
    <citation type="submission" date="2023-04" db="EMBL/GenBank/DDBJ databases">
        <title>Phytophthora lilii NBRC 32176.</title>
        <authorList>
            <person name="Ichikawa N."/>
            <person name="Sato H."/>
            <person name="Tonouchi N."/>
        </authorList>
    </citation>
    <scope>NUCLEOTIDE SEQUENCE</scope>
    <source>
        <strain evidence="1">NBRC 32176</strain>
    </source>
</reference>
<protein>
    <submittedName>
        <fullName evidence="1">Unnamed protein product</fullName>
    </submittedName>
</protein>
<accession>A0A9W6XE98</accession>
<comment type="caution">
    <text evidence="1">The sequence shown here is derived from an EMBL/GenBank/DDBJ whole genome shotgun (WGS) entry which is preliminary data.</text>
</comment>
<keyword evidence="2" id="KW-1185">Reference proteome</keyword>
<dbReference type="Proteomes" id="UP001165083">
    <property type="component" value="Unassembled WGS sequence"/>
</dbReference>
<sequence length="93" mass="10263">MSEEPLIHLLGDILQDDVNQVGHLVPAPIQPIRRIRDTIWSTGKDWTTAFFGAPESNNAEEMAEVKGLRILLRYVKVYGQGGSSVDFGASLKP</sequence>
<evidence type="ECO:0000313" key="1">
    <source>
        <dbReference type="EMBL" id="GMF36806.1"/>
    </source>
</evidence>
<evidence type="ECO:0000313" key="2">
    <source>
        <dbReference type="Proteomes" id="UP001165083"/>
    </source>
</evidence>
<name>A0A9W6XE98_9STRA</name>
<dbReference type="EMBL" id="BSXW01001441">
    <property type="protein sequence ID" value="GMF36806.1"/>
    <property type="molecule type" value="Genomic_DNA"/>
</dbReference>